<accession>A0A1N6WP78</accession>
<reference evidence="9" key="1">
    <citation type="submission" date="2017-01" db="EMBL/GenBank/DDBJ databases">
        <authorList>
            <person name="Varghese N."/>
            <person name="Submissions S."/>
        </authorList>
    </citation>
    <scope>NUCLEOTIDE SEQUENCE [LARGE SCALE GENOMIC DNA]</scope>
    <source>
        <strain evidence="9">ATCC 51758</strain>
    </source>
</reference>
<evidence type="ECO:0000256" key="4">
    <source>
        <dbReference type="ARBA" id="ARBA00022827"/>
    </source>
</evidence>
<feature type="domain" description="Glucose-methanol-choline oxidoreductase N-terminal" evidence="6">
    <location>
        <begin position="93"/>
        <end position="318"/>
    </location>
</feature>
<keyword evidence="9" id="KW-1185">Reference proteome</keyword>
<comment type="cofactor">
    <cofactor evidence="1">
        <name>FAD</name>
        <dbReference type="ChEBI" id="CHEBI:57692"/>
    </cofactor>
</comment>
<dbReference type="PANTHER" id="PTHR42784:SF1">
    <property type="entry name" value="PYRANOSE 2-OXIDASE"/>
    <property type="match status" value="1"/>
</dbReference>
<protein>
    <submittedName>
        <fullName evidence="8">Choline dehydrogenase</fullName>
    </submittedName>
</protein>
<dbReference type="GO" id="GO:0016614">
    <property type="term" value="F:oxidoreductase activity, acting on CH-OH group of donors"/>
    <property type="evidence" value="ECO:0007669"/>
    <property type="project" value="InterPro"/>
</dbReference>
<evidence type="ECO:0000313" key="9">
    <source>
        <dbReference type="Proteomes" id="UP000186819"/>
    </source>
</evidence>
<keyword evidence="4" id="KW-0274">FAD</keyword>
<proteinExistence type="inferred from homology"/>
<dbReference type="PANTHER" id="PTHR42784">
    <property type="entry name" value="PYRANOSE 2-OXIDASE"/>
    <property type="match status" value="1"/>
</dbReference>
<dbReference type="OrthoDB" id="9787779at2"/>
<organism evidence="8 9">
    <name type="scientific">Aromatoleum tolulyticum</name>
    <dbReference type="NCBI Taxonomy" id="34027"/>
    <lineage>
        <taxon>Bacteria</taxon>
        <taxon>Pseudomonadati</taxon>
        <taxon>Pseudomonadota</taxon>
        <taxon>Betaproteobacteria</taxon>
        <taxon>Rhodocyclales</taxon>
        <taxon>Rhodocyclaceae</taxon>
        <taxon>Aromatoleum</taxon>
    </lineage>
</organism>
<dbReference type="RefSeq" id="WP_076602532.1">
    <property type="nucleotide sequence ID" value="NZ_FTMD01000008.1"/>
</dbReference>
<evidence type="ECO:0000256" key="1">
    <source>
        <dbReference type="ARBA" id="ARBA00001974"/>
    </source>
</evidence>
<dbReference type="GO" id="GO:0050660">
    <property type="term" value="F:flavin adenine dinucleotide binding"/>
    <property type="evidence" value="ECO:0007669"/>
    <property type="project" value="InterPro"/>
</dbReference>
<evidence type="ECO:0000259" key="7">
    <source>
        <dbReference type="Pfam" id="PF05199"/>
    </source>
</evidence>
<sequence length="549" mass="58613">MNETAASSREWDAVIVGTGPGGATLGHALAAAGWSVLFCEMGKSSLTDLKTLRGGYPEMSAVASTLPVSERLLSGGRYPRVINDLSGDRAKQFVPFIGAGTGGSSALYGMVLERFFPADFEPGGQYPEAIGASLPGRWPIGYADLLPYYEVAERLYRVRGGGDPLRGEAPRERVGVSPPMSAAARELADGLARQGLHPYQLPLACEFVPGCRGCQGFLCGANCKNDSARVCLEPAVVRHGAHLLDECEVVRVEADRERVTGLVCSRGGREFRVAGRVVVLAAGALSTPSLLLRSQSAAWPNGVGNGSGLVGKNLMRHFIDLYAVFPRARPAPGGNAKEFGFNDLYQTDTGKLGTVQSFGELPPGAMIADDLQRDLRHAVHPFVAAAFGVVKPVVRPVLDRIFSRATILATMIEDLPYPDNCVLPPSVASGAAPVTVSIRYTVRKPEARRIAAMRSRMKALLAPWRYLLIKQAENNERIAHACGTCRFGDDPRSSVLDANNRCHELRNLYIVDASFFPSSAGTNPALTIAANALRVADHLLGRPAAKVAA</sequence>
<dbReference type="EMBL" id="FTMD01000008">
    <property type="protein sequence ID" value="SIQ91919.1"/>
    <property type="molecule type" value="Genomic_DNA"/>
</dbReference>
<keyword evidence="5" id="KW-0560">Oxidoreductase</keyword>
<keyword evidence="3" id="KW-0285">Flavoprotein</keyword>
<dbReference type="InterPro" id="IPR000172">
    <property type="entry name" value="GMC_OxRdtase_N"/>
</dbReference>
<evidence type="ECO:0000256" key="5">
    <source>
        <dbReference type="ARBA" id="ARBA00023002"/>
    </source>
</evidence>
<dbReference type="InterPro" id="IPR036188">
    <property type="entry name" value="FAD/NAD-bd_sf"/>
</dbReference>
<dbReference type="Pfam" id="PF00732">
    <property type="entry name" value="GMC_oxred_N"/>
    <property type="match status" value="1"/>
</dbReference>
<evidence type="ECO:0000259" key="6">
    <source>
        <dbReference type="Pfam" id="PF00732"/>
    </source>
</evidence>
<dbReference type="Proteomes" id="UP000186819">
    <property type="component" value="Unassembled WGS sequence"/>
</dbReference>
<name>A0A1N6WP78_9RHOO</name>
<dbReference type="SUPFAM" id="SSF51905">
    <property type="entry name" value="FAD/NAD(P)-binding domain"/>
    <property type="match status" value="1"/>
</dbReference>
<feature type="domain" description="Glucose-methanol-choline oxidoreductase C-terminal" evidence="7">
    <location>
        <begin position="474"/>
        <end position="532"/>
    </location>
</feature>
<evidence type="ECO:0000256" key="2">
    <source>
        <dbReference type="ARBA" id="ARBA00010790"/>
    </source>
</evidence>
<gene>
    <name evidence="8" type="ORF">SAMN05421829_10823</name>
</gene>
<evidence type="ECO:0000256" key="3">
    <source>
        <dbReference type="ARBA" id="ARBA00022630"/>
    </source>
</evidence>
<dbReference type="InterPro" id="IPR051473">
    <property type="entry name" value="P2Ox-like"/>
</dbReference>
<comment type="similarity">
    <text evidence="2">Belongs to the GMC oxidoreductase family.</text>
</comment>
<dbReference type="AlphaFoldDB" id="A0A1N6WP78"/>
<dbReference type="Pfam" id="PF05199">
    <property type="entry name" value="GMC_oxred_C"/>
    <property type="match status" value="1"/>
</dbReference>
<dbReference type="InterPro" id="IPR007867">
    <property type="entry name" value="GMC_OxRtase_C"/>
</dbReference>
<dbReference type="STRING" id="34027.SAMN05421829_10823"/>
<dbReference type="Gene3D" id="3.50.50.60">
    <property type="entry name" value="FAD/NAD(P)-binding domain"/>
    <property type="match status" value="2"/>
</dbReference>
<evidence type="ECO:0000313" key="8">
    <source>
        <dbReference type="EMBL" id="SIQ91919.1"/>
    </source>
</evidence>